<gene>
    <name evidence="1" type="ORF">NNIBIDOC_00089</name>
</gene>
<dbReference type="EMBL" id="MK356558">
    <property type="protein sequence ID" value="QBM91419.1"/>
    <property type="molecule type" value="Genomic_DNA"/>
</dbReference>
<proteinExistence type="predicted"/>
<accession>A0A482EVZ3</accession>
<geneLocation type="plasmid" evidence="1">
    <name>pSa1423-160k</name>
</geneLocation>
<organism evidence="1">
    <name type="scientific">Salmonella sp</name>
    <dbReference type="NCBI Taxonomy" id="599"/>
    <lineage>
        <taxon>Bacteria</taxon>
        <taxon>Pseudomonadati</taxon>
        <taxon>Pseudomonadota</taxon>
        <taxon>Gammaproteobacteria</taxon>
        <taxon>Enterobacterales</taxon>
        <taxon>Enterobacteriaceae</taxon>
        <taxon>Salmonella</taxon>
    </lineage>
</organism>
<keyword evidence="1" id="KW-0614">Plasmid</keyword>
<reference evidence="1" key="1">
    <citation type="submission" date="2019-01" db="EMBL/GenBank/DDBJ databases">
        <title>Salmonella strain 1423 plasmid sequences.</title>
        <authorList>
            <person name="Chen K."/>
            <person name="Chen S."/>
        </authorList>
    </citation>
    <scope>NUCLEOTIDE SEQUENCE</scope>
    <source>
        <strain evidence="1">Sa1423</strain>
        <plasmid evidence="1">pSa1423-160k</plasmid>
    </source>
</reference>
<sequence>MNLSISKATMSSLDIADSWWSSRHVLRTIRNMMAMVSSGETQNEFVERINNLEGCQRSGLCLKASKEKRDSIVVAAQLSPNLPPGWWTLARTGECPGNS</sequence>
<evidence type="ECO:0000313" key="1">
    <source>
        <dbReference type="EMBL" id="QBM91419.1"/>
    </source>
</evidence>
<name>A0A482EVZ3_SALSP</name>
<dbReference type="AlphaFoldDB" id="A0A482EVZ3"/>
<protein>
    <submittedName>
        <fullName evidence="1">Uncharacterized protein</fullName>
    </submittedName>
</protein>